<reference evidence="1" key="2">
    <citation type="journal article" date="2022" name="New Phytol.">
        <title>Evolutionary transition to the ectomycorrhizal habit in the genomes of a hyperdiverse lineage of mushroom-forming fungi.</title>
        <authorList>
            <person name="Looney B."/>
            <person name="Miyauchi S."/>
            <person name="Morin E."/>
            <person name="Drula E."/>
            <person name="Courty P.E."/>
            <person name="Kohler A."/>
            <person name="Kuo A."/>
            <person name="LaButti K."/>
            <person name="Pangilinan J."/>
            <person name="Lipzen A."/>
            <person name="Riley R."/>
            <person name="Andreopoulos W."/>
            <person name="He G."/>
            <person name="Johnson J."/>
            <person name="Nolan M."/>
            <person name="Tritt A."/>
            <person name="Barry K.W."/>
            <person name="Grigoriev I.V."/>
            <person name="Nagy L.G."/>
            <person name="Hibbett D."/>
            <person name="Henrissat B."/>
            <person name="Matheny P.B."/>
            <person name="Labbe J."/>
            <person name="Martin F.M."/>
        </authorList>
    </citation>
    <scope>NUCLEOTIDE SEQUENCE</scope>
    <source>
        <strain evidence="1">HHB10654</strain>
    </source>
</reference>
<sequence>MLCDWTNSVAFFPSTIKASRLSPKPAQMRLGSVFAVFASLLAAAHFWEVSPVSAAPARVLLVKHSPIGRRYCLWIACRDSPNPGVHVTPTFTAPFASPVISETTVTRSTEAPMPTNTTLCEGVACTSLDHAYNGGPPGSPIPLVLSGIPLCLAVVAVLCMI</sequence>
<proteinExistence type="predicted"/>
<dbReference type="Proteomes" id="UP000814140">
    <property type="component" value="Unassembled WGS sequence"/>
</dbReference>
<dbReference type="EMBL" id="MU277196">
    <property type="protein sequence ID" value="KAI0065238.1"/>
    <property type="molecule type" value="Genomic_DNA"/>
</dbReference>
<reference evidence="1" key="1">
    <citation type="submission" date="2021-03" db="EMBL/GenBank/DDBJ databases">
        <authorList>
            <consortium name="DOE Joint Genome Institute"/>
            <person name="Ahrendt S."/>
            <person name="Looney B.P."/>
            <person name="Miyauchi S."/>
            <person name="Morin E."/>
            <person name="Drula E."/>
            <person name="Courty P.E."/>
            <person name="Chicoki N."/>
            <person name="Fauchery L."/>
            <person name="Kohler A."/>
            <person name="Kuo A."/>
            <person name="Labutti K."/>
            <person name="Pangilinan J."/>
            <person name="Lipzen A."/>
            <person name="Riley R."/>
            <person name="Andreopoulos W."/>
            <person name="He G."/>
            <person name="Johnson J."/>
            <person name="Barry K.W."/>
            <person name="Grigoriev I.V."/>
            <person name="Nagy L."/>
            <person name="Hibbett D."/>
            <person name="Henrissat B."/>
            <person name="Matheny P.B."/>
            <person name="Labbe J."/>
            <person name="Martin F."/>
        </authorList>
    </citation>
    <scope>NUCLEOTIDE SEQUENCE</scope>
    <source>
        <strain evidence="1">HHB10654</strain>
    </source>
</reference>
<accession>A0ACB8T9G9</accession>
<name>A0ACB8T9G9_9AGAM</name>
<gene>
    <name evidence="1" type="ORF">BV25DRAFT_151956</name>
</gene>
<evidence type="ECO:0000313" key="1">
    <source>
        <dbReference type="EMBL" id="KAI0065238.1"/>
    </source>
</evidence>
<comment type="caution">
    <text evidence="1">The sequence shown here is derived from an EMBL/GenBank/DDBJ whole genome shotgun (WGS) entry which is preliminary data.</text>
</comment>
<protein>
    <submittedName>
        <fullName evidence="1">Uncharacterized protein</fullName>
    </submittedName>
</protein>
<organism evidence="1 2">
    <name type="scientific">Artomyces pyxidatus</name>
    <dbReference type="NCBI Taxonomy" id="48021"/>
    <lineage>
        <taxon>Eukaryota</taxon>
        <taxon>Fungi</taxon>
        <taxon>Dikarya</taxon>
        <taxon>Basidiomycota</taxon>
        <taxon>Agaricomycotina</taxon>
        <taxon>Agaricomycetes</taxon>
        <taxon>Russulales</taxon>
        <taxon>Auriscalpiaceae</taxon>
        <taxon>Artomyces</taxon>
    </lineage>
</organism>
<keyword evidence="2" id="KW-1185">Reference proteome</keyword>
<evidence type="ECO:0000313" key="2">
    <source>
        <dbReference type="Proteomes" id="UP000814140"/>
    </source>
</evidence>